<protein>
    <submittedName>
        <fullName evidence="9">Mitotic spindle assembly checkpoint protein MAD1</fullName>
    </submittedName>
</protein>
<feature type="compositionally biased region" description="Acidic residues" evidence="8">
    <location>
        <begin position="718"/>
        <end position="730"/>
    </location>
</feature>
<keyword evidence="7" id="KW-0175">Coiled coil</keyword>
<gene>
    <name evidence="9" type="primary">MAD1L1</name>
    <name evidence="9" type="ORF">FJT64_012606</name>
</gene>
<dbReference type="GO" id="GO:0051301">
    <property type="term" value="P:cell division"/>
    <property type="evidence" value="ECO:0007669"/>
    <property type="project" value="UniProtKB-KW"/>
</dbReference>
<dbReference type="Gene3D" id="3.30.457.60">
    <property type="match status" value="1"/>
</dbReference>
<evidence type="ECO:0000256" key="7">
    <source>
        <dbReference type="SAM" id="Coils"/>
    </source>
</evidence>
<dbReference type="Proteomes" id="UP000440578">
    <property type="component" value="Unassembled WGS sequence"/>
</dbReference>
<dbReference type="AlphaFoldDB" id="A0A6A4V5Y4"/>
<evidence type="ECO:0000256" key="2">
    <source>
        <dbReference type="ARBA" id="ARBA00008029"/>
    </source>
</evidence>
<dbReference type="GO" id="GO:0072686">
    <property type="term" value="C:mitotic spindle"/>
    <property type="evidence" value="ECO:0007669"/>
    <property type="project" value="TreeGrafter"/>
</dbReference>
<feature type="region of interest" description="Disordered" evidence="8">
    <location>
        <begin position="1"/>
        <end position="61"/>
    </location>
</feature>
<keyword evidence="6" id="KW-0131">Cell cycle</keyword>
<evidence type="ECO:0000256" key="8">
    <source>
        <dbReference type="SAM" id="MobiDB-lite"/>
    </source>
</evidence>
<evidence type="ECO:0000256" key="3">
    <source>
        <dbReference type="ARBA" id="ARBA00022618"/>
    </source>
</evidence>
<feature type="region of interest" description="Disordered" evidence="8">
    <location>
        <begin position="97"/>
        <end position="143"/>
    </location>
</feature>
<evidence type="ECO:0000256" key="5">
    <source>
        <dbReference type="ARBA" id="ARBA00023242"/>
    </source>
</evidence>
<reference evidence="9 10" key="1">
    <citation type="submission" date="2019-07" db="EMBL/GenBank/DDBJ databases">
        <title>Draft genome assembly of a fouling barnacle, Amphibalanus amphitrite (Darwin, 1854): The first reference genome for Thecostraca.</title>
        <authorList>
            <person name="Kim W."/>
        </authorList>
    </citation>
    <scope>NUCLEOTIDE SEQUENCE [LARGE SCALE GENOMIC DNA]</scope>
    <source>
        <strain evidence="9">SNU_AA5</strain>
        <tissue evidence="9">Soma without cirri and trophi</tissue>
    </source>
</reference>
<dbReference type="SUPFAM" id="SSF75704">
    <property type="entry name" value="Mitotic arrest deficient-like 1, Mad1"/>
    <property type="match status" value="1"/>
</dbReference>
<dbReference type="EMBL" id="VIIS01002062">
    <property type="protein sequence ID" value="KAF0289095.1"/>
    <property type="molecule type" value="Genomic_DNA"/>
</dbReference>
<evidence type="ECO:0000256" key="1">
    <source>
        <dbReference type="ARBA" id="ARBA00004123"/>
    </source>
</evidence>
<dbReference type="PANTHER" id="PTHR23168">
    <property type="entry name" value="MITOTIC SPINDLE ASSEMBLY CHECKPOINT PROTEIN MAD1 MITOTIC ARREST DEFICIENT-LIKE PROTEIN 1"/>
    <property type="match status" value="1"/>
</dbReference>
<keyword evidence="10" id="KW-1185">Reference proteome</keyword>
<name>A0A6A4V5Y4_AMPAM</name>
<accession>A0A6A4V5Y4</accession>
<dbReference type="Pfam" id="PF05557">
    <property type="entry name" value="MAD"/>
    <property type="match status" value="1"/>
</dbReference>
<evidence type="ECO:0000313" key="9">
    <source>
        <dbReference type="EMBL" id="KAF0289095.1"/>
    </source>
</evidence>
<comment type="caution">
    <text evidence="9">The sequence shown here is derived from an EMBL/GenBank/DDBJ whole genome shotgun (WGS) entry which is preliminary data.</text>
</comment>
<feature type="coiled-coil region" evidence="7">
    <location>
        <begin position="229"/>
        <end position="331"/>
    </location>
</feature>
<dbReference type="Gene3D" id="1.20.5.170">
    <property type="match status" value="1"/>
</dbReference>
<comment type="subcellular location">
    <subcellularLocation>
        <location evidence="1">Nucleus</location>
    </subcellularLocation>
</comment>
<feature type="region of interest" description="Disordered" evidence="8">
    <location>
        <begin position="704"/>
        <end position="730"/>
    </location>
</feature>
<dbReference type="GO" id="GO:0051315">
    <property type="term" value="P:attachment of mitotic spindle microtubules to kinetochore"/>
    <property type="evidence" value="ECO:0007669"/>
    <property type="project" value="TreeGrafter"/>
</dbReference>
<dbReference type="Gene3D" id="6.10.250.90">
    <property type="match status" value="1"/>
</dbReference>
<feature type="coiled-coil region" evidence="7">
    <location>
        <begin position="449"/>
        <end position="526"/>
    </location>
</feature>
<dbReference type="InterPro" id="IPR008672">
    <property type="entry name" value="Mad1"/>
</dbReference>
<feature type="coiled-coil region" evidence="7">
    <location>
        <begin position="374"/>
        <end position="404"/>
    </location>
</feature>
<keyword evidence="3" id="KW-0132">Cell division</keyword>
<dbReference type="GO" id="GO:0005635">
    <property type="term" value="C:nuclear envelope"/>
    <property type="evidence" value="ECO:0007669"/>
    <property type="project" value="TreeGrafter"/>
</dbReference>
<dbReference type="OrthoDB" id="331602at2759"/>
<proteinExistence type="inferred from homology"/>
<keyword evidence="5" id="KW-0539">Nucleus</keyword>
<dbReference type="PANTHER" id="PTHR23168:SF0">
    <property type="entry name" value="MITOTIC SPINDLE ASSEMBLY CHECKPOINT PROTEIN MAD1"/>
    <property type="match status" value="1"/>
</dbReference>
<evidence type="ECO:0000313" key="10">
    <source>
        <dbReference type="Proteomes" id="UP000440578"/>
    </source>
</evidence>
<evidence type="ECO:0000256" key="6">
    <source>
        <dbReference type="ARBA" id="ARBA00023306"/>
    </source>
</evidence>
<comment type="similarity">
    <text evidence="2">Belongs to the MAD1 family.</text>
</comment>
<dbReference type="GO" id="GO:0007094">
    <property type="term" value="P:mitotic spindle assembly checkpoint signaling"/>
    <property type="evidence" value="ECO:0007669"/>
    <property type="project" value="InterPro"/>
</dbReference>
<dbReference type="GO" id="GO:0000776">
    <property type="term" value="C:kinetochore"/>
    <property type="evidence" value="ECO:0007669"/>
    <property type="project" value="TreeGrafter"/>
</dbReference>
<keyword evidence="4" id="KW-0498">Mitosis</keyword>
<evidence type="ECO:0000256" key="4">
    <source>
        <dbReference type="ARBA" id="ARBA00022776"/>
    </source>
</evidence>
<sequence>MASPLGSVAGMSAQKRPASGSLLPPVATPGGAHSLSTVSRDGSGSAAGGVSQEKRVRLDPQRLSYENQLRKQAAALIDSQTQVTRLQAKLQSLDAQQREARVQQDTERHELTRRTERAEKQASEASAELKRQRQERARLESELTETRARLQSYRTDCDRDVLTARQRAEEEMRKLTEDLSETRRQLSEALSQLAEADTARQGALLLLEQERAQAAAADQRAASDGGLEREQLRAALRDEQMRVKELENQLASSEESLQLGSLMRERLARYPELEKQHAAMEAELRSLRNVVDKTLVLEERAAVLQKKADRFDQLQAELETARTECSEWRLQLATWREAAGDGVTCPDDLSRLLADLRKQQLLLKESGGTARAELSAAESRCQTLQTELDKLKEAQAEHDQTKLEGQVQLRKLQRKLTLVTMERDSCKRVLDAYESETTESLTSIERQRGEDQERLISTYRQQVESLERQLQEAASSGKLVFGSADSEARAELSTLRTEHEQLRKQLQQLQLEKEGLEAQLEERALRGDYNPATSRVLTLRDNPAAAAGSRRAGQLERLQQENAELRGRLEVLGDGAGSGLSQDAAKQISGLRSQLRASELRTRRLKEVFGRSTQEYRQSVCQLTGYKINADDTQLRLRSVYAPQQDQTLLFQRGAGDTIQLLENGFSARLSDLVEQYLYRQDSMPGFLAALTLRLLRDGPPAAPARAAARAPVRPPPPDDDDDCEIVELD</sequence>
<organism evidence="9 10">
    <name type="scientific">Amphibalanus amphitrite</name>
    <name type="common">Striped barnacle</name>
    <name type="synonym">Balanus amphitrite</name>
    <dbReference type="NCBI Taxonomy" id="1232801"/>
    <lineage>
        <taxon>Eukaryota</taxon>
        <taxon>Metazoa</taxon>
        <taxon>Ecdysozoa</taxon>
        <taxon>Arthropoda</taxon>
        <taxon>Crustacea</taxon>
        <taxon>Multicrustacea</taxon>
        <taxon>Cirripedia</taxon>
        <taxon>Thoracica</taxon>
        <taxon>Thoracicalcarea</taxon>
        <taxon>Balanomorpha</taxon>
        <taxon>Balanoidea</taxon>
        <taxon>Balanidae</taxon>
        <taxon>Amphibalaninae</taxon>
        <taxon>Amphibalanus</taxon>
    </lineage>
</organism>